<organism evidence="3 4">
    <name type="scientific">Candidatus Acidiferrum panamense</name>
    <dbReference type="NCBI Taxonomy" id="2741543"/>
    <lineage>
        <taxon>Bacteria</taxon>
        <taxon>Pseudomonadati</taxon>
        <taxon>Acidobacteriota</taxon>
        <taxon>Terriglobia</taxon>
        <taxon>Candidatus Acidiferrales</taxon>
        <taxon>Candidatus Acidiferrum</taxon>
    </lineage>
</organism>
<reference evidence="3" key="1">
    <citation type="submission" date="2020-06" db="EMBL/GenBank/DDBJ databases">
        <title>Legume-microbial interactions unlock mineral nutrients during tropical forest succession.</title>
        <authorList>
            <person name="Epihov D.Z."/>
        </authorList>
    </citation>
    <scope>NUCLEOTIDE SEQUENCE [LARGE SCALE GENOMIC DNA]</scope>
    <source>
        <strain evidence="3">Pan2503</strain>
    </source>
</reference>
<comment type="caution">
    <text evidence="3">The sequence shown here is derived from an EMBL/GenBank/DDBJ whole genome shotgun (WGS) entry which is preliminary data.</text>
</comment>
<dbReference type="AlphaFoldDB" id="A0A7V8NUY4"/>
<dbReference type="EMBL" id="JACDQQ010002284">
    <property type="protein sequence ID" value="MBA0087999.1"/>
    <property type="molecule type" value="Genomic_DNA"/>
</dbReference>
<evidence type="ECO:0000256" key="1">
    <source>
        <dbReference type="SAM" id="MobiDB-lite"/>
    </source>
</evidence>
<dbReference type="Proteomes" id="UP000567293">
    <property type="component" value="Unassembled WGS sequence"/>
</dbReference>
<feature type="compositionally biased region" description="Low complexity" evidence="1">
    <location>
        <begin position="24"/>
        <end position="38"/>
    </location>
</feature>
<feature type="signal peptide" evidence="2">
    <location>
        <begin position="1"/>
        <end position="21"/>
    </location>
</feature>
<evidence type="ECO:0000256" key="2">
    <source>
        <dbReference type="SAM" id="SignalP"/>
    </source>
</evidence>
<accession>A0A7V8NUY4</accession>
<feature type="chain" id="PRO_5030584302" evidence="2">
    <location>
        <begin position="22"/>
        <end position="350"/>
    </location>
</feature>
<proteinExistence type="predicted"/>
<protein>
    <submittedName>
        <fullName evidence="3">Uncharacterized protein</fullName>
    </submittedName>
</protein>
<feature type="region of interest" description="Disordered" evidence="1">
    <location>
        <begin position="24"/>
        <end position="49"/>
    </location>
</feature>
<keyword evidence="2" id="KW-0732">Signal</keyword>
<gene>
    <name evidence="3" type="ORF">HRJ53_23685</name>
</gene>
<evidence type="ECO:0000313" key="3">
    <source>
        <dbReference type="EMBL" id="MBA0087999.1"/>
    </source>
</evidence>
<keyword evidence="4" id="KW-1185">Reference proteome</keyword>
<feature type="non-terminal residue" evidence="3">
    <location>
        <position position="350"/>
    </location>
</feature>
<sequence length="350" mass="38990">MRKVGRLTALLGLGAAVAWHAAAQGSPPASSQSQTQAPHKMPAPALPSRIEAPAETTVTVDGSEAMFTTMCALLASGFESNMSSDNWTTFRAQMRERLRQQSGPAVEAIRQFYRQHELRDPGATLSRYLWFGLVSGPAPAFQPILRRDELPPDVIALLGFSELLSSYYQEQKIGDLWQQVQPIYNREIQRLHEPLTQVVYASTGYLREMLDPYGVRKFNIVVEPLVGRITNVRNFGDRYALVLSGADNIPLDVVRHAFLHFMLDPLPLMYPHVVAVKGPLYDTAAKAPRLVKDLKDDFPSYFAECTVRAVELRMKRMSPGEREAALGRNDADGYVLVRPLFTALAGFENS</sequence>
<evidence type="ECO:0000313" key="4">
    <source>
        <dbReference type="Proteomes" id="UP000567293"/>
    </source>
</evidence>
<name>A0A7V8NUY4_9BACT</name>